<organism evidence="1 2">
    <name type="scientific">Microvirga tunisiensis</name>
    <dbReference type="NCBI Taxonomy" id="2108360"/>
    <lineage>
        <taxon>Bacteria</taxon>
        <taxon>Pseudomonadati</taxon>
        <taxon>Pseudomonadota</taxon>
        <taxon>Alphaproteobacteria</taxon>
        <taxon>Hyphomicrobiales</taxon>
        <taxon>Methylobacteriaceae</taxon>
        <taxon>Microvirga</taxon>
    </lineage>
</organism>
<evidence type="ECO:0000313" key="2">
    <source>
        <dbReference type="Proteomes" id="UP000403266"/>
    </source>
</evidence>
<protein>
    <submittedName>
        <fullName evidence="1">Response regulator</fullName>
    </submittedName>
</protein>
<dbReference type="OrthoDB" id="8018828at2"/>
<dbReference type="InterPro" id="IPR011006">
    <property type="entry name" value="CheY-like_superfamily"/>
</dbReference>
<dbReference type="AlphaFoldDB" id="A0A5N7MWY3"/>
<keyword evidence="2" id="KW-1185">Reference proteome</keyword>
<sequence length="164" mass="18376">MSERHKALEVNFTTEGWRSAIVQETAMSPIIEECILIVDNNPGFCERLAQECRVANYTVLTAHTGERAFLTLRHRQHRISWLYCRAALPGLIDGWILADQYHDAYPSRPVIIAAHTTRISARGDIVLHEPTVTVVSETIRHVIEGAQPARATAPLGFSEHQRAA</sequence>
<evidence type="ECO:0000313" key="1">
    <source>
        <dbReference type="EMBL" id="MPR31472.1"/>
    </source>
</evidence>
<proteinExistence type="predicted"/>
<comment type="caution">
    <text evidence="1">The sequence shown here is derived from an EMBL/GenBank/DDBJ whole genome shotgun (WGS) entry which is preliminary data.</text>
</comment>
<dbReference type="SUPFAM" id="SSF52172">
    <property type="entry name" value="CheY-like"/>
    <property type="match status" value="1"/>
</dbReference>
<dbReference type="RefSeq" id="WP_152718615.1">
    <property type="nucleotide sequence ID" value="NZ_VOSJ01000767.1"/>
</dbReference>
<gene>
    <name evidence="1" type="ORF">FS320_43120</name>
</gene>
<reference evidence="1 2" key="1">
    <citation type="journal article" date="2019" name="Syst. Appl. Microbiol.">
        <title>Microvirga tunisiensis sp. nov., a root nodule symbiotic bacterium isolated from Lupinus micranthus and L. luteus grown in Northern Tunisia.</title>
        <authorList>
            <person name="Msaddak A."/>
            <person name="Rejili M."/>
            <person name="Duran D."/>
            <person name="Mars M."/>
            <person name="Palacios J.M."/>
            <person name="Ruiz-Argueso T."/>
            <person name="Rey L."/>
            <person name="Imperial J."/>
        </authorList>
    </citation>
    <scope>NUCLEOTIDE SEQUENCE [LARGE SCALE GENOMIC DNA]</scope>
    <source>
        <strain evidence="1 2">Lmie10</strain>
    </source>
</reference>
<name>A0A5N7MWY3_9HYPH</name>
<dbReference type="Proteomes" id="UP000403266">
    <property type="component" value="Unassembled WGS sequence"/>
</dbReference>
<accession>A0A5N7MWY3</accession>
<dbReference type="Gene3D" id="3.40.50.2300">
    <property type="match status" value="1"/>
</dbReference>
<dbReference type="EMBL" id="VOSK01000716">
    <property type="protein sequence ID" value="MPR31472.1"/>
    <property type="molecule type" value="Genomic_DNA"/>
</dbReference>